<proteinExistence type="predicted"/>
<protein>
    <submittedName>
        <fullName evidence="1">Uncharacterized protein</fullName>
    </submittedName>
</protein>
<evidence type="ECO:0000313" key="1">
    <source>
        <dbReference type="EMBL" id="CAG8350853.1"/>
    </source>
</evidence>
<dbReference type="OrthoDB" id="192832at2759"/>
<reference evidence="1" key="1">
    <citation type="submission" date="2021-07" db="EMBL/GenBank/DDBJ databases">
        <authorList>
            <person name="Branca A.L. A."/>
        </authorList>
    </citation>
    <scope>NUCLEOTIDE SEQUENCE</scope>
</reference>
<comment type="caution">
    <text evidence="1">The sequence shown here is derived from an EMBL/GenBank/DDBJ whole genome shotgun (WGS) entry which is preliminary data.</text>
</comment>
<name>A0A9W4NAP7_9EURO</name>
<dbReference type="AlphaFoldDB" id="A0A9W4NAP7"/>
<dbReference type="Proteomes" id="UP001152592">
    <property type="component" value="Unassembled WGS sequence"/>
</dbReference>
<evidence type="ECO:0000313" key="2">
    <source>
        <dbReference type="Proteomes" id="UP001152592"/>
    </source>
</evidence>
<sequence length="77" mass="9038">MESRLDLNQEDILVVAILSDNFCSPWERKGCPRWHRIFILVSWFPTDDSWHNPIPCLQSWGQSELPAAVWFQRPSSP</sequence>
<dbReference type="EMBL" id="CAJVPD010000122">
    <property type="protein sequence ID" value="CAG8350853.1"/>
    <property type="molecule type" value="Genomic_DNA"/>
</dbReference>
<gene>
    <name evidence="1" type="ORF">PSALAMII_LOCUS3067</name>
</gene>
<organism evidence="1 2">
    <name type="scientific">Penicillium salamii</name>
    <dbReference type="NCBI Taxonomy" id="1612424"/>
    <lineage>
        <taxon>Eukaryota</taxon>
        <taxon>Fungi</taxon>
        <taxon>Dikarya</taxon>
        <taxon>Ascomycota</taxon>
        <taxon>Pezizomycotina</taxon>
        <taxon>Eurotiomycetes</taxon>
        <taxon>Eurotiomycetidae</taxon>
        <taxon>Eurotiales</taxon>
        <taxon>Aspergillaceae</taxon>
        <taxon>Penicillium</taxon>
    </lineage>
</organism>
<accession>A0A9W4NAP7</accession>